<reference evidence="6 7" key="1">
    <citation type="submission" date="2009-12" db="EMBL/GenBank/DDBJ databases">
        <authorList>
            <person name="Shrivastava S."/>
            <person name="Madupu R."/>
            <person name="Durkin A.S."/>
            <person name="Torralba M."/>
            <person name="Methe B."/>
            <person name="Sutton G.G."/>
            <person name="Strausberg R.L."/>
            <person name="Nelson K.E."/>
        </authorList>
    </citation>
    <scope>NUCLEOTIDE SEQUENCE [LARGE SCALE GENOMIC DNA]</scope>
    <source>
        <strain evidence="6 7">W5455</strain>
    </source>
</reference>
<dbReference type="Pfam" id="PF01546">
    <property type="entry name" value="Peptidase_M20"/>
    <property type="match status" value="1"/>
</dbReference>
<evidence type="ECO:0000313" key="6">
    <source>
        <dbReference type="EMBL" id="EFB90975.1"/>
    </source>
</evidence>
<dbReference type="InterPro" id="IPR050072">
    <property type="entry name" value="Peptidase_M20A"/>
</dbReference>
<feature type="domain" description="Peptidase M20 dimerisation" evidence="5">
    <location>
        <begin position="207"/>
        <end position="292"/>
    </location>
</feature>
<dbReference type="PIRSF" id="PIRSF037238">
    <property type="entry name" value="Carboxypeptidase_G2"/>
    <property type="match status" value="1"/>
</dbReference>
<dbReference type="Gene3D" id="3.40.630.10">
    <property type="entry name" value="Zn peptidases"/>
    <property type="match status" value="1"/>
</dbReference>
<accession>A0ABP2HY19</accession>
<dbReference type="SUPFAM" id="SSF53187">
    <property type="entry name" value="Zn-dependent exopeptidases"/>
    <property type="match status" value="1"/>
</dbReference>
<protein>
    <submittedName>
        <fullName evidence="6">Peptidase dimerization domain protein</fullName>
    </submittedName>
</protein>
<keyword evidence="3" id="KW-0378">Hydrolase</keyword>
<dbReference type="PANTHER" id="PTHR43808:SF9">
    <property type="entry name" value="BLL0789 PROTEIN"/>
    <property type="match status" value="1"/>
</dbReference>
<evidence type="ECO:0000256" key="3">
    <source>
        <dbReference type="ARBA" id="ARBA00022801"/>
    </source>
</evidence>
<dbReference type="Gene3D" id="3.30.70.360">
    <property type="match status" value="1"/>
</dbReference>
<keyword evidence="2" id="KW-0479">Metal-binding</keyword>
<dbReference type="InterPro" id="IPR011650">
    <property type="entry name" value="Peptidase_M20_dimer"/>
</dbReference>
<dbReference type="EMBL" id="ADFP01000054">
    <property type="protein sequence ID" value="EFB90975.1"/>
    <property type="molecule type" value="Genomic_DNA"/>
</dbReference>
<evidence type="ECO:0000256" key="2">
    <source>
        <dbReference type="ARBA" id="ARBA00022723"/>
    </source>
</evidence>
<dbReference type="InterPro" id="IPR001261">
    <property type="entry name" value="ArgE/DapE_CS"/>
</dbReference>
<dbReference type="Proteomes" id="UP000006462">
    <property type="component" value="Unassembled WGS sequence"/>
</dbReference>
<proteinExistence type="predicted"/>
<organism evidence="6 7">
    <name type="scientific">Pyramidobacter piscolens W5455</name>
    <dbReference type="NCBI Taxonomy" id="352165"/>
    <lineage>
        <taxon>Bacteria</taxon>
        <taxon>Thermotogati</taxon>
        <taxon>Synergistota</taxon>
        <taxon>Synergistia</taxon>
        <taxon>Synergistales</taxon>
        <taxon>Dethiosulfovibrionaceae</taxon>
        <taxon>Pyramidobacter</taxon>
    </lineage>
</organism>
<keyword evidence="7" id="KW-1185">Reference proteome</keyword>
<name>A0ABP2HY19_9BACT</name>
<sequence>MSSAAVFRPGGEEKNEAFVQGGFFMRALEKKIYDYLEAHREDIVADLAALARAESPTGDKAAADACVRLLASLYKDRLGAATQFVPQTEVGDHIVTEIGSGDRTLLIVGHYDTVHPLGTVPVHREGDVLYGPGVVDMKGGDISVIWALKALQELGVKLDKKVLIVNNSDEETGSFHSRPLLLEKAKEAYACIVAEPAVAKSGLIKVSRKGGGQILIKCWGKAAHSGNDPRGGVNANIELAHQILFAESRSDYGPGGSTFSANVIRGGTADNVVCDYAEAVVDWRMCVPEEVERGRAVFAGHGAVLPGARVEFEIKLSHPPLAECEANRKLFALLQQVGADLDMELEASPMVGGCSDGNDISAAGVPTIDGMGVVGDFMHNPQEQVYLDQLVPRVAMMASFISRV</sequence>
<evidence type="ECO:0000256" key="4">
    <source>
        <dbReference type="ARBA" id="ARBA00022833"/>
    </source>
</evidence>
<evidence type="ECO:0000259" key="5">
    <source>
        <dbReference type="Pfam" id="PF07687"/>
    </source>
</evidence>
<dbReference type="SUPFAM" id="SSF55031">
    <property type="entry name" value="Bacterial exopeptidase dimerisation domain"/>
    <property type="match status" value="1"/>
</dbReference>
<evidence type="ECO:0000256" key="1">
    <source>
        <dbReference type="ARBA" id="ARBA00001947"/>
    </source>
</evidence>
<dbReference type="InterPro" id="IPR002933">
    <property type="entry name" value="Peptidase_M20"/>
</dbReference>
<dbReference type="InterPro" id="IPR017150">
    <property type="entry name" value="Pept_M20_glutamate_carboxypep"/>
</dbReference>
<dbReference type="Pfam" id="PF07687">
    <property type="entry name" value="M20_dimer"/>
    <property type="match status" value="1"/>
</dbReference>
<dbReference type="InterPro" id="IPR036264">
    <property type="entry name" value="Bact_exopeptidase_dim_dom"/>
</dbReference>
<comment type="cofactor">
    <cofactor evidence="1">
        <name>Zn(2+)</name>
        <dbReference type="ChEBI" id="CHEBI:29105"/>
    </cofactor>
</comment>
<gene>
    <name evidence="6" type="ORF">HMPREF7215_1977</name>
</gene>
<dbReference type="PROSITE" id="PS00758">
    <property type="entry name" value="ARGE_DAPE_CPG2_1"/>
    <property type="match status" value="1"/>
</dbReference>
<dbReference type="PANTHER" id="PTHR43808">
    <property type="entry name" value="ACETYLORNITHINE DEACETYLASE"/>
    <property type="match status" value="1"/>
</dbReference>
<evidence type="ECO:0000313" key="7">
    <source>
        <dbReference type="Proteomes" id="UP000006462"/>
    </source>
</evidence>
<comment type="caution">
    <text evidence="6">The sequence shown here is derived from an EMBL/GenBank/DDBJ whole genome shotgun (WGS) entry which is preliminary data.</text>
</comment>
<keyword evidence="4" id="KW-0862">Zinc</keyword>